<evidence type="ECO:0000256" key="7">
    <source>
        <dbReference type="ARBA" id="ARBA00022991"/>
    </source>
</evidence>
<dbReference type="InterPro" id="IPR005101">
    <property type="entry name" value="Cryptochr/Photolyase_FAD-bd"/>
</dbReference>
<comment type="function">
    <text evidence="10">Involved in repair of UV radiation-induced DNA damage. Catalyzes the light-dependent monomerization (300-600 nm) of cyclobutyl pyrimidine dimers (in cis-syn configuration), which are formed between adjacent bases on the same DNA strand upon exposure to ultraviolet radiation.</text>
</comment>
<dbReference type="InterPro" id="IPR036134">
    <property type="entry name" value="Crypto/Photolyase_FAD-like_sf"/>
</dbReference>
<feature type="binding site" evidence="12">
    <location>
        <position position="222"/>
    </location>
    <ligand>
        <name>FAD</name>
        <dbReference type="ChEBI" id="CHEBI:57692"/>
    </ligand>
</feature>
<dbReference type="FunFam" id="1.10.579.10:FF:000003">
    <property type="entry name" value="Deoxyribodipyrimidine photo-lyase"/>
    <property type="match status" value="1"/>
</dbReference>
<evidence type="ECO:0000256" key="11">
    <source>
        <dbReference type="ARBA" id="ARBA00083107"/>
    </source>
</evidence>
<evidence type="ECO:0000256" key="2">
    <source>
        <dbReference type="ARBA" id="ARBA00005862"/>
    </source>
</evidence>
<dbReference type="InterPro" id="IPR036155">
    <property type="entry name" value="Crypto/Photolyase_N_sf"/>
</dbReference>
<dbReference type="STRING" id="1159017.SAMN02927930_00021"/>
<evidence type="ECO:0000256" key="8">
    <source>
        <dbReference type="ARBA" id="ARBA00031671"/>
    </source>
</evidence>
<dbReference type="PROSITE" id="PS51645">
    <property type="entry name" value="PHR_CRY_ALPHA_BETA"/>
    <property type="match status" value="1"/>
</dbReference>
<evidence type="ECO:0000256" key="12">
    <source>
        <dbReference type="PIRSR" id="PIRSR602081-1"/>
    </source>
</evidence>
<dbReference type="Gene3D" id="1.25.40.80">
    <property type="match status" value="1"/>
</dbReference>
<feature type="site" description="Electron transfer via tryptophanyl radical" evidence="13">
    <location>
        <position position="361"/>
    </location>
</feature>
<gene>
    <name evidence="16" type="ORF">SAMN02927930_00021</name>
</gene>
<dbReference type="AlphaFoldDB" id="A0A1G6A004"/>
<dbReference type="GO" id="GO:0000719">
    <property type="term" value="P:photoreactive repair"/>
    <property type="evidence" value="ECO:0007669"/>
    <property type="project" value="UniProtKB-ARBA"/>
</dbReference>
<dbReference type="InterPro" id="IPR018394">
    <property type="entry name" value="DNA_photolyase_1_CS_C"/>
</dbReference>
<evidence type="ECO:0000256" key="13">
    <source>
        <dbReference type="PIRSR" id="PIRSR602081-2"/>
    </source>
</evidence>
<feature type="binding site" evidence="12">
    <location>
        <position position="273"/>
    </location>
    <ligand>
        <name>FAD</name>
        <dbReference type="ChEBI" id="CHEBI:57692"/>
    </ligand>
</feature>
<dbReference type="Pfam" id="PF00875">
    <property type="entry name" value="DNA_photolyase"/>
    <property type="match status" value="1"/>
</dbReference>
<dbReference type="EC" id="4.1.99.3" evidence="3"/>
<dbReference type="GO" id="GO:0009416">
    <property type="term" value="P:response to light stimulus"/>
    <property type="evidence" value="ECO:0007669"/>
    <property type="project" value="TreeGrafter"/>
</dbReference>
<comment type="similarity">
    <text evidence="2">Belongs to the DNA photolyase class-1 family.</text>
</comment>
<comment type="similarity">
    <text evidence="14">Belongs to the DNA photolyase family.</text>
</comment>
<dbReference type="PROSITE" id="PS00394">
    <property type="entry name" value="DNA_PHOTOLYASES_1_1"/>
    <property type="match status" value="1"/>
</dbReference>
<dbReference type="Gene3D" id="1.10.579.10">
    <property type="entry name" value="DNA Cyclobutane Dipyrimidine Photolyase, subunit A, domain 3"/>
    <property type="match status" value="1"/>
</dbReference>
<dbReference type="InterPro" id="IPR006050">
    <property type="entry name" value="DNA_photolyase_N"/>
</dbReference>
<comment type="cofactor">
    <cofactor evidence="1">
        <name>(6R)-5,10-methylene-5,6,7,8-tetrahydrofolate</name>
        <dbReference type="ChEBI" id="CHEBI:15636"/>
    </cofactor>
</comment>
<feature type="binding site" evidence="12">
    <location>
        <begin position="276"/>
        <end position="283"/>
    </location>
    <ligand>
        <name>FAD</name>
        <dbReference type="ChEBI" id="CHEBI:57692"/>
    </ligand>
</feature>
<keyword evidence="6 12" id="KW-0274">FAD</keyword>
<dbReference type="GO" id="GO:0003677">
    <property type="term" value="F:DNA binding"/>
    <property type="evidence" value="ECO:0007669"/>
    <property type="project" value="TreeGrafter"/>
</dbReference>
<dbReference type="Pfam" id="PF03441">
    <property type="entry name" value="FAD_binding_7"/>
    <property type="match status" value="1"/>
</dbReference>
<dbReference type="PANTHER" id="PTHR11455">
    <property type="entry name" value="CRYPTOCHROME"/>
    <property type="match status" value="1"/>
</dbReference>
<dbReference type="SUPFAM" id="SSF52425">
    <property type="entry name" value="Cryptochrome/photolyase, N-terminal domain"/>
    <property type="match status" value="1"/>
</dbReference>
<evidence type="ECO:0000256" key="4">
    <source>
        <dbReference type="ARBA" id="ARBA00014046"/>
    </source>
</evidence>
<dbReference type="RefSeq" id="WP_092590497.1">
    <property type="nucleotide sequence ID" value="NZ_FMXN01000001.1"/>
</dbReference>
<feature type="binding site" evidence="12">
    <location>
        <begin position="234"/>
        <end position="238"/>
    </location>
    <ligand>
        <name>FAD</name>
        <dbReference type="ChEBI" id="CHEBI:57692"/>
    </ligand>
</feature>
<sequence length="468" mass="53253">MAYAGVWFRGDVRLAANPAVAAASQVNGVERQIPALLLLAPGQMREHNWAPRKWDLLRRHLDHFVVDAAQHGVALTIRVINSWAEAPAAVVQFAQTHGLTEVHVNAEYPVDEQRRDQAAEQGLAEQQIIMRYHHGSVVVPPRLTTGSGGMYQKFTPFARAWRAEVAAVGVPRVPSLPQRSPVTVADIPPIDYPRQDSSAWVVGEAAVRQLLADYVAQQVERYAAERDYPGLESTSRLSPYWELGILSPWQATQELAQWSPHFPAALEQGADVWLNELIWREFYLHLMWHVPRLSYGKAFLEHTDRMRWRHAPDEFAAWCRGETGYPIVDAGMRQLATEGWMHNRVRMIVASFLVKDLLIDWRWGERFFMQHLIDGSFAANNGGWQWSASTGTDAVPYFRVFNPTLQSEKFDPEGHYIRKWIPELATCPSKVIHTPAAWLQAHGRSDYPPPMVNHKLARERFLAAFKEL</sequence>
<protein>
    <recommendedName>
        <fullName evidence="4">Deoxyribodipyrimidine photo-lyase</fullName>
        <ecNumber evidence="3">4.1.99.3</ecNumber>
    </recommendedName>
    <alternativeName>
        <fullName evidence="8">DNA photolyase</fullName>
    </alternativeName>
    <alternativeName>
        <fullName evidence="11">Photoreactivating enzyme</fullName>
    </alternativeName>
</protein>
<evidence type="ECO:0000256" key="9">
    <source>
        <dbReference type="ARBA" id="ARBA00033999"/>
    </source>
</evidence>
<evidence type="ECO:0000256" key="1">
    <source>
        <dbReference type="ARBA" id="ARBA00001932"/>
    </source>
</evidence>
<dbReference type="InterPro" id="IPR014729">
    <property type="entry name" value="Rossmann-like_a/b/a_fold"/>
</dbReference>
<dbReference type="PRINTS" id="PR00147">
    <property type="entry name" value="DNAPHOTLYASE"/>
</dbReference>
<dbReference type="Gene3D" id="3.40.50.620">
    <property type="entry name" value="HUPs"/>
    <property type="match status" value="1"/>
</dbReference>
<keyword evidence="16" id="KW-0456">Lyase</keyword>
<keyword evidence="17" id="KW-1185">Reference proteome</keyword>
<dbReference type="OrthoDB" id="9772484at2"/>
<reference evidence="17" key="1">
    <citation type="submission" date="2016-10" db="EMBL/GenBank/DDBJ databases">
        <authorList>
            <person name="Varghese N."/>
            <person name="Submissions S."/>
        </authorList>
    </citation>
    <scope>NUCLEOTIDE SEQUENCE [LARGE SCALE GENOMIC DNA]</scope>
    <source>
        <strain evidence="17">CGMCC 1.10824</strain>
    </source>
</reference>
<comment type="cofactor">
    <cofactor evidence="12">
        <name>FAD</name>
        <dbReference type="ChEBI" id="CHEBI:57692"/>
    </cofactor>
    <text evidence="12">Binds 1 FAD per subunit.</text>
</comment>
<keyword evidence="5 12" id="KW-0285">Flavoprotein</keyword>
<evidence type="ECO:0000313" key="17">
    <source>
        <dbReference type="Proteomes" id="UP000199626"/>
    </source>
</evidence>
<evidence type="ECO:0000259" key="15">
    <source>
        <dbReference type="PROSITE" id="PS51645"/>
    </source>
</evidence>
<organism evidence="16 17">
    <name type="scientific">Pseudidiomarina indica</name>
    <dbReference type="NCBI Taxonomy" id="1159017"/>
    <lineage>
        <taxon>Bacteria</taxon>
        <taxon>Pseudomonadati</taxon>
        <taxon>Pseudomonadota</taxon>
        <taxon>Gammaproteobacteria</taxon>
        <taxon>Alteromonadales</taxon>
        <taxon>Idiomarinaceae</taxon>
        <taxon>Pseudidiomarina</taxon>
    </lineage>
</organism>
<dbReference type="PANTHER" id="PTHR11455:SF9">
    <property type="entry name" value="CRYPTOCHROME CIRCADIAN CLOCK 5 ISOFORM X1"/>
    <property type="match status" value="1"/>
</dbReference>
<dbReference type="InterPro" id="IPR002081">
    <property type="entry name" value="Cryptochrome/DNA_photolyase_1"/>
</dbReference>
<dbReference type="EMBL" id="FMXN01000001">
    <property type="protein sequence ID" value="SDB01735.1"/>
    <property type="molecule type" value="Genomic_DNA"/>
</dbReference>
<evidence type="ECO:0000256" key="10">
    <source>
        <dbReference type="ARBA" id="ARBA00059220"/>
    </source>
</evidence>
<evidence type="ECO:0000313" key="16">
    <source>
        <dbReference type="EMBL" id="SDB01735.1"/>
    </source>
</evidence>
<feature type="site" description="Electron transfer via tryptophanyl radical" evidence="13">
    <location>
        <position position="308"/>
    </location>
</feature>
<proteinExistence type="inferred from homology"/>
<dbReference type="GO" id="GO:0071949">
    <property type="term" value="F:FAD binding"/>
    <property type="evidence" value="ECO:0007669"/>
    <property type="project" value="TreeGrafter"/>
</dbReference>
<evidence type="ECO:0000256" key="14">
    <source>
        <dbReference type="RuleBase" id="RU004182"/>
    </source>
</evidence>
<dbReference type="GO" id="GO:0003904">
    <property type="term" value="F:deoxyribodipyrimidine photo-lyase activity"/>
    <property type="evidence" value="ECO:0007669"/>
    <property type="project" value="UniProtKB-EC"/>
</dbReference>
<dbReference type="PROSITE" id="PS00691">
    <property type="entry name" value="DNA_PHOTOLYASES_1_2"/>
    <property type="match status" value="1"/>
</dbReference>
<dbReference type="Proteomes" id="UP000199626">
    <property type="component" value="Unassembled WGS sequence"/>
</dbReference>
<evidence type="ECO:0000256" key="3">
    <source>
        <dbReference type="ARBA" id="ARBA00013149"/>
    </source>
</evidence>
<keyword evidence="7 14" id="KW-0157">Chromophore</keyword>
<feature type="site" description="Electron transfer via tryptophanyl radical" evidence="13">
    <location>
        <position position="384"/>
    </location>
</feature>
<evidence type="ECO:0000256" key="5">
    <source>
        <dbReference type="ARBA" id="ARBA00022630"/>
    </source>
</evidence>
<dbReference type="SUPFAM" id="SSF48173">
    <property type="entry name" value="Cryptochrome/photolyase FAD-binding domain"/>
    <property type="match status" value="1"/>
</dbReference>
<feature type="domain" description="Photolyase/cryptochrome alpha/beta" evidence="15">
    <location>
        <begin position="2"/>
        <end position="138"/>
    </location>
</feature>
<evidence type="ECO:0000256" key="6">
    <source>
        <dbReference type="ARBA" id="ARBA00022827"/>
    </source>
</evidence>
<comment type="catalytic activity">
    <reaction evidence="9">
        <text>cyclobutadipyrimidine (in DNA) = 2 pyrimidine residues (in DNA).</text>
        <dbReference type="EC" id="4.1.99.3"/>
    </reaction>
</comment>
<accession>A0A1G6A004</accession>
<name>A0A1G6A004_9GAMM</name>